<organism evidence="1">
    <name type="scientific">Anguilla anguilla</name>
    <name type="common">European freshwater eel</name>
    <name type="synonym">Muraena anguilla</name>
    <dbReference type="NCBI Taxonomy" id="7936"/>
    <lineage>
        <taxon>Eukaryota</taxon>
        <taxon>Metazoa</taxon>
        <taxon>Chordata</taxon>
        <taxon>Craniata</taxon>
        <taxon>Vertebrata</taxon>
        <taxon>Euteleostomi</taxon>
        <taxon>Actinopterygii</taxon>
        <taxon>Neopterygii</taxon>
        <taxon>Teleostei</taxon>
        <taxon>Anguilliformes</taxon>
        <taxon>Anguillidae</taxon>
        <taxon>Anguilla</taxon>
    </lineage>
</organism>
<proteinExistence type="predicted"/>
<reference evidence="1" key="1">
    <citation type="submission" date="2014-11" db="EMBL/GenBank/DDBJ databases">
        <authorList>
            <person name="Amaro Gonzalez C."/>
        </authorList>
    </citation>
    <scope>NUCLEOTIDE SEQUENCE</scope>
</reference>
<reference evidence="1" key="2">
    <citation type="journal article" date="2015" name="Fish Shellfish Immunol.">
        <title>Early steps in the European eel (Anguilla anguilla)-Vibrio vulnificus interaction in the gills: Role of the RtxA13 toxin.</title>
        <authorList>
            <person name="Callol A."/>
            <person name="Pajuelo D."/>
            <person name="Ebbesson L."/>
            <person name="Teles M."/>
            <person name="MacKenzie S."/>
            <person name="Amaro C."/>
        </authorList>
    </citation>
    <scope>NUCLEOTIDE SEQUENCE</scope>
</reference>
<dbReference type="EMBL" id="GBXM01025049">
    <property type="protein sequence ID" value="JAH83528.1"/>
    <property type="molecule type" value="Transcribed_RNA"/>
</dbReference>
<dbReference type="AlphaFoldDB" id="A0A0E9W224"/>
<accession>A0A0E9W224</accession>
<protein>
    <submittedName>
        <fullName evidence="1">Uncharacterized protein</fullName>
    </submittedName>
</protein>
<evidence type="ECO:0000313" key="1">
    <source>
        <dbReference type="EMBL" id="JAH83528.1"/>
    </source>
</evidence>
<name>A0A0E9W224_ANGAN</name>
<sequence length="27" mass="3022">MSVPASVYGMPDYSHCALTKEVHSQFH</sequence>